<evidence type="ECO:0000256" key="6">
    <source>
        <dbReference type="PROSITE-ProRule" id="PRU00027"/>
    </source>
</evidence>
<keyword evidence="2" id="KW-0479">Metal-binding</keyword>
<dbReference type="SMART" id="SM00355">
    <property type="entry name" value="ZnF_C2H2"/>
    <property type="match status" value="2"/>
</dbReference>
<dbReference type="OMA" id="KQVLRPW"/>
<dbReference type="PROSITE" id="PS50808">
    <property type="entry name" value="ZF_BED"/>
    <property type="match status" value="1"/>
</dbReference>
<dbReference type="PROSITE" id="PS00028">
    <property type="entry name" value="ZINC_FINGER_C2H2_1"/>
    <property type="match status" value="2"/>
</dbReference>
<dbReference type="GO" id="GO:0005634">
    <property type="term" value="C:nucleus"/>
    <property type="evidence" value="ECO:0000318"/>
    <property type="project" value="GO_Central"/>
</dbReference>
<dbReference type="Proteomes" id="UP000036987">
    <property type="component" value="Unassembled WGS sequence"/>
</dbReference>
<sequence length="361" mass="39017">MGKKKKKVTKVLCYYCDREFDDEKILVQHQKAKHFKCHVCHKKLSTAGGMAIHVLQVHKETVTKVPNAKEDRDSTELEIFGMQGIPADFLAAYYGEDEENPAKLLKMSMASTHHVGGMLPGSMGVSYHPQSAYGHVPSINYATPQNPMVPISARPQAWFSHPMSSVPSVRQIGIAAPPLFPIHNVNNSLPISSPTMIPSQNIAPPGLPSSSNIPVSQPLFPIGSVGISQTSLAARVNESISPSELKSTTEATVVSNDNSNFHCQVSQGSASIANSHMYASGPNTAGPSIGPPPVVSNKVPSSQACANEVYLIWDDDATSMEERRLSLPKYQVHDETSQMCSVDAAIDKRISEGRLAGRMSF</sequence>
<keyword evidence="4" id="KW-0862">Zinc</keyword>
<evidence type="ECO:0000256" key="3">
    <source>
        <dbReference type="ARBA" id="ARBA00022771"/>
    </source>
</evidence>
<feature type="domain" description="BED-type" evidence="7">
    <location>
        <begin position="6"/>
        <end position="65"/>
    </location>
</feature>
<comment type="caution">
    <text evidence="8">The sequence shown here is derived from an EMBL/GenBank/DDBJ whole genome shotgun (WGS) entry which is preliminary data.</text>
</comment>
<dbReference type="AlphaFoldDB" id="A0A0K9PJP2"/>
<gene>
    <name evidence="8" type="ORF">ZOSMA_23G01190</name>
</gene>
<evidence type="ECO:0000256" key="4">
    <source>
        <dbReference type="ARBA" id="ARBA00022833"/>
    </source>
</evidence>
<evidence type="ECO:0000256" key="2">
    <source>
        <dbReference type="ARBA" id="ARBA00022723"/>
    </source>
</evidence>
<evidence type="ECO:0000256" key="5">
    <source>
        <dbReference type="ARBA" id="ARBA00023242"/>
    </source>
</evidence>
<name>A0A0K9PJP2_ZOSMR</name>
<reference evidence="9" key="1">
    <citation type="journal article" date="2016" name="Nature">
        <title>The genome of the seagrass Zostera marina reveals angiosperm adaptation to the sea.</title>
        <authorList>
            <person name="Olsen J.L."/>
            <person name="Rouze P."/>
            <person name="Verhelst B."/>
            <person name="Lin Y.-C."/>
            <person name="Bayer T."/>
            <person name="Collen J."/>
            <person name="Dattolo E."/>
            <person name="De Paoli E."/>
            <person name="Dittami S."/>
            <person name="Maumus F."/>
            <person name="Michel G."/>
            <person name="Kersting A."/>
            <person name="Lauritano C."/>
            <person name="Lohaus R."/>
            <person name="Toepel M."/>
            <person name="Tonon T."/>
            <person name="Vanneste K."/>
            <person name="Amirebrahimi M."/>
            <person name="Brakel J."/>
            <person name="Bostroem C."/>
            <person name="Chovatia M."/>
            <person name="Grimwood J."/>
            <person name="Jenkins J.W."/>
            <person name="Jueterbock A."/>
            <person name="Mraz A."/>
            <person name="Stam W.T."/>
            <person name="Tice H."/>
            <person name="Bornberg-Bauer E."/>
            <person name="Green P.J."/>
            <person name="Pearson G.A."/>
            <person name="Procaccini G."/>
            <person name="Duarte C.M."/>
            <person name="Schmutz J."/>
            <person name="Reusch T.B.H."/>
            <person name="Van de Peer Y."/>
        </authorList>
    </citation>
    <scope>NUCLEOTIDE SEQUENCE [LARGE SCALE GENOMIC DNA]</scope>
    <source>
        <strain evidence="9">cv. Finnish</strain>
    </source>
</reference>
<keyword evidence="9" id="KW-1185">Reference proteome</keyword>
<proteinExistence type="predicted"/>
<dbReference type="InterPro" id="IPR003656">
    <property type="entry name" value="Znf_BED"/>
</dbReference>
<dbReference type="STRING" id="29655.A0A0K9PJP2"/>
<dbReference type="CDD" id="cd20908">
    <property type="entry name" value="SUF4-like"/>
    <property type="match status" value="1"/>
</dbReference>
<dbReference type="OrthoDB" id="1306014at2759"/>
<keyword evidence="5" id="KW-0539">Nucleus</keyword>
<dbReference type="GO" id="GO:0003677">
    <property type="term" value="F:DNA binding"/>
    <property type="evidence" value="ECO:0000318"/>
    <property type="project" value="GO_Central"/>
</dbReference>
<evidence type="ECO:0000256" key="1">
    <source>
        <dbReference type="ARBA" id="ARBA00004123"/>
    </source>
</evidence>
<evidence type="ECO:0000313" key="9">
    <source>
        <dbReference type="Proteomes" id="UP000036987"/>
    </source>
</evidence>
<dbReference type="PANTHER" id="PTHR23215">
    <property type="entry name" value="ZINC FINGER PROTEIN 207"/>
    <property type="match status" value="1"/>
</dbReference>
<accession>A0A0K9PJP2</accession>
<evidence type="ECO:0000313" key="8">
    <source>
        <dbReference type="EMBL" id="KMZ68460.1"/>
    </source>
</evidence>
<dbReference type="EMBL" id="LFYR01000839">
    <property type="protein sequence ID" value="KMZ68460.1"/>
    <property type="molecule type" value="Genomic_DNA"/>
</dbReference>
<dbReference type="Gene3D" id="3.30.160.60">
    <property type="entry name" value="Classic Zinc Finger"/>
    <property type="match status" value="1"/>
</dbReference>
<organism evidence="8 9">
    <name type="scientific">Zostera marina</name>
    <name type="common">Eelgrass</name>
    <dbReference type="NCBI Taxonomy" id="29655"/>
    <lineage>
        <taxon>Eukaryota</taxon>
        <taxon>Viridiplantae</taxon>
        <taxon>Streptophyta</taxon>
        <taxon>Embryophyta</taxon>
        <taxon>Tracheophyta</taxon>
        <taxon>Spermatophyta</taxon>
        <taxon>Magnoliopsida</taxon>
        <taxon>Liliopsida</taxon>
        <taxon>Zosteraceae</taxon>
        <taxon>Zostera</taxon>
    </lineage>
</organism>
<protein>
    <submittedName>
        <fullName evidence="8">Protein SUPPRESSOR OF FRI 4</fullName>
    </submittedName>
</protein>
<dbReference type="GO" id="GO:0008270">
    <property type="term" value="F:zinc ion binding"/>
    <property type="evidence" value="ECO:0007669"/>
    <property type="project" value="UniProtKB-KW"/>
</dbReference>
<evidence type="ECO:0000259" key="7">
    <source>
        <dbReference type="PROSITE" id="PS50808"/>
    </source>
</evidence>
<comment type="subcellular location">
    <subcellularLocation>
        <location evidence="1">Nucleus</location>
    </subcellularLocation>
</comment>
<dbReference type="InterPro" id="IPR013087">
    <property type="entry name" value="Znf_C2H2_type"/>
</dbReference>
<dbReference type="GO" id="GO:0006355">
    <property type="term" value="P:regulation of DNA-templated transcription"/>
    <property type="evidence" value="ECO:0000318"/>
    <property type="project" value="GO_Central"/>
</dbReference>
<dbReference type="PANTHER" id="PTHR23215:SF0">
    <property type="entry name" value="BUB3-INTERACTING AND GLEBS MOTIF-CONTAINING PROTEIN ZNF207"/>
    <property type="match status" value="1"/>
</dbReference>
<keyword evidence="3 6" id="KW-0863">Zinc-finger</keyword>